<name>A0AAE1TPU9_9EUCA</name>
<dbReference type="Proteomes" id="UP001292094">
    <property type="component" value="Unassembled WGS sequence"/>
</dbReference>
<comment type="caution">
    <text evidence="2">The sequence shown here is derived from an EMBL/GenBank/DDBJ whole genome shotgun (WGS) entry which is preliminary data.</text>
</comment>
<feature type="compositionally biased region" description="Basic and acidic residues" evidence="1">
    <location>
        <begin position="203"/>
        <end position="226"/>
    </location>
</feature>
<dbReference type="EMBL" id="JAWZYT010004509">
    <property type="protein sequence ID" value="KAK4293598.1"/>
    <property type="molecule type" value="Genomic_DNA"/>
</dbReference>
<sequence>MGGGCWGARGVEGGCRAPPACTNVTCRAPYTCVDTWKSYHCGCGVGRVPSSSGGGGGCEVLDQCAFQPCLRGGSCIPTHPVLVCAFLLHQHHRRSSLRRGAGDGREAGTQVEGDKGHVPHCPSPPQTPNLLELQLLKPPRANGQPAWISNPNIADVDVLQVDAASVTSSVEDQQQHQQHQQHQQPKGKSKHHLSCIPTLSGGRHRDGCVTKENRSESGDEGKRKGEGSSGLESCSGSGKFLGGFREVAPHVGVVTHS</sequence>
<feature type="region of interest" description="Disordered" evidence="1">
    <location>
        <begin position="95"/>
        <end position="130"/>
    </location>
</feature>
<feature type="region of interest" description="Disordered" evidence="1">
    <location>
        <begin position="165"/>
        <end position="234"/>
    </location>
</feature>
<proteinExistence type="predicted"/>
<feature type="compositionally biased region" description="Basic and acidic residues" evidence="1">
    <location>
        <begin position="100"/>
        <end position="117"/>
    </location>
</feature>
<accession>A0AAE1TPU9</accession>
<evidence type="ECO:0000313" key="3">
    <source>
        <dbReference type="Proteomes" id="UP001292094"/>
    </source>
</evidence>
<keyword evidence="3" id="KW-1185">Reference proteome</keyword>
<dbReference type="AlphaFoldDB" id="A0AAE1TPU9"/>
<protein>
    <submittedName>
        <fullName evidence="2">Uncharacterized protein</fullName>
    </submittedName>
</protein>
<dbReference type="Gene3D" id="2.10.25.10">
    <property type="entry name" value="Laminin"/>
    <property type="match status" value="1"/>
</dbReference>
<reference evidence="2" key="1">
    <citation type="submission" date="2023-11" db="EMBL/GenBank/DDBJ databases">
        <title>Genome assemblies of two species of porcelain crab, Petrolisthes cinctipes and Petrolisthes manimaculis (Anomura: Porcellanidae).</title>
        <authorList>
            <person name="Angst P."/>
        </authorList>
    </citation>
    <scope>NUCLEOTIDE SEQUENCE</scope>
    <source>
        <strain evidence="2">PB745_02</strain>
        <tissue evidence="2">Gill</tissue>
    </source>
</reference>
<gene>
    <name evidence="2" type="ORF">Pmani_033723</name>
</gene>
<evidence type="ECO:0000256" key="1">
    <source>
        <dbReference type="SAM" id="MobiDB-lite"/>
    </source>
</evidence>
<feature type="compositionally biased region" description="Low complexity" evidence="1">
    <location>
        <begin position="175"/>
        <end position="184"/>
    </location>
</feature>
<evidence type="ECO:0000313" key="2">
    <source>
        <dbReference type="EMBL" id="KAK4293598.1"/>
    </source>
</evidence>
<organism evidence="2 3">
    <name type="scientific">Petrolisthes manimaculis</name>
    <dbReference type="NCBI Taxonomy" id="1843537"/>
    <lineage>
        <taxon>Eukaryota</taxon>
        <taxon>Metazoa</taxon>
        <taxon>Ecdysozoa</taxon>
        <taxon>Arthropoda</taxon>
        <taxon>Crustacea</taxon>
        <taxon>Multicrustacea</taxon>
        <taxon>Malacostraca</taxon>
        <taxon>Eumalacostraca</taxon>
        <taxon>Eucarida</taxon>
        <taxon>Decapoda</taxon>
        <taxon>Pleocyemata</taxon>
        <taxon>Anomura</taxon>
        <taxon>Galatheoidea</taxon>
        <taxon>Porcellanidae</taxon>
        <taxon>Petrolisthes</taxon>
    </lineage>
</organism>